<feature type="domain" description="MobA-like NTP transferase" evidence="9">
    <location>
        <begin position="3"/>
        <end position="160"/>
    </location>
</feature>
<dbReference type="CDD" id="cd02503">
    <property type="entry name" value="MobA"/>
    <property type="match status" value="1"/>
</dbReference>
<keyword evidence="2 8" id="KW-0808">Transferase</keyword>
<dbReference type="GO" id="GO:0046872">
    <property type="term" value="F:metal ion binding"/>
    <property type="evidence" value="ECO:0007669"/>
    <property type="project" value="UniProtKB-KW"/>
</dbReference>
<evidence type="ECO:0000256" key="5">
    <source>
        <dbReference type="ARBA" id="ARBA00022842"/>
    </source>
</evidence>
<comment type="caution">
    <text evidence="8">Lacks conserved residue(s) required for the propagation of feature annotation.</text>
</comment>
<dbReference type="GO" id="GO:0061603">
    <property type="term" value="F:molybdenum cofactor guanylyltransferase activity"/>
    <property type="evidence" value="ECO:0007669"/>
    <property type="project" value="UniProtKB-EC"/>
</dbReference>
<dbReference type="InterPro" id="IPR013482">
    <property type="entry name" value="Molybde_CF_guanTrfase"/>
</dbReference>
<sequence length="199" mass="22910">MDGIILAGGQSRRFGYPKTFLPYQGKPFYQWAIDRMQPFVDQIYFVTLQEHLPYIEDGLSNVHLMVDEPSLKGKGPLAGIFSAMNASNQDCFVTMPIDTPQLEGSVLHQLCLQPLDSYDARIPIVNGKLQPLIGLFHRSVHAVIREQLTREQYSMQALVRKISVDYVMMDQTMDRYFHNINTKEAYDQMTLDEYKRGLE</sequence>
<dbReference type="GO" id="GO:0005737">
    <property type="term" value="C:cytoplasm"/>
    <property type="evidence" value="ECO:0007669"/>
    <property type="project" value="UniProtKB-SubCell"/>
</dbReference>
<keyword evidence="1 8" id="KW-0963">Cytoplasm</keyword>
<evidence type="ECO:0000256" key="8">
    <source>
        <dbReference type="HAMAP-Rule" id="MF_00316"/>
    </source>
</evidence>
<evidence type="ECO:0000256" key="7">
    <source>
        <dbReference type="ARBA" id="ARBA00023150"/>
    </source>
</evidence>
<proteinExistence type="inferred from homology"/>
<comment type="domain">
    <text evidence="8">The N-terminal domain determines nucleotide recognition and specific binding, while the C-terminal domain determines the specific binding to the target protein.</text>
</comment>
<dbReference type="HAMAP" id="MF_00316">
    <property type="entry name" value="MobA"/>
    <property type="match status" value="1"/>
</dbReference>
<dbReference type="Proteomes" id="UP000012283">
    <property type="component" value="Unassembled WGS sequence"/>
</dbReference>
<accession>N4WRW6</accession>
<comment type="cofactor">
    <cofactor evidence="8">
        <name>Mg(2+)</name>
        <dbReference type="ChEBI" id="CHEBI:18420"/>
    </cofactor>
</comment>
<dbReference type="RefSeq" id="WP_003473209.1">
    <property type="nucleotide sequence ID" value="NZ_APML01000068.1"/>
</dbReference>
<comment type="similarity">
    <text evidence="8">Belongs to the MobA family.</text>
</comment>
<dbReference type="eggNOG" id="COG0746">
    <property type="taxonomic scope" value="Bacteria"/>
</dbReference>
<dbReference type="PATRIC" id="fig|1308866.3.peg.2720"/>
<evidence type="ECO:0000259" key="9">
    <source>
        <dbReference type="Pfam" id="PF12804"/>
    </source>
</evidence>
<keyword evidence="4 8" id="KW-0547">Nucleotide-binding</keyword>
<keyword evidence="11" id="KW-1185">Reference proteome</keyword>
<feature type="binding site" evidence="8">
    <location>
        <position position="18"/>
    </location>
    <ligand>
        <name>GTP</name>
        <dbReference type="ChEBI" id="CHEBI:37565"/>
    </ligand>
</feature>
<name>N4WRW6_9BACI</name>
<dbReference type="GO" id="GO:0006777">
    <property type="term" value="P:Mo-molybdopterin cofactor biosynthetic process"/>
    <property type="evidence" value="ECO:0007669"/>
    <property type="project" value="UniProtKB-KW"/>
</dbReference>
<dbReference type="AlphaFoldDB" id="N4WRW6"/>
<keyword evidence="7 8" id="KW-0501">Molybdenum cofactor biosynthesis</keyword>
<dbReference type="Pfam" id="PF12804">
    <property type="entry name" value="NTP_transf_3"/>
    <property type="match status" value="1"/>
</dbReference>
<evidence type="ECO:0000256" key="6">
    <source>
        <dbReference type="ARBA" id="ARBA00023134"/>
    </source>
</evidence>
<dbReference type="GO" id="GO:0005525">
    <property type="term" value="F:GTP binding"/>
    <property type="evidence" value="ECO:0007669"/>
    <property type="project" value="UniProtKB-UniRule"/>
</dbReference>
<keyword evidence="6 8" id="KW-0342">GTP-binding</keyword>
<protein>
    <recommendedName>
        <fullName evidence="8">Probable molybdenum cofactor guanylyltransferase</fullName>
        <shortName evidence="8">MoCo guanylyltransferase</shortName>
        <ecNumber evidence="8">2.7.7.77</ecNumber>
    </recommendedName>
    <alternativeName>
        <fullName evidence="8">GTP:molybdopterin guanylyltransferase</fullName>
    </alternativeName>
    <alternativeName>
        <fullName evidence="8">Mo-MPT guanylyltransferase</fullName>
    </alternativeName>
    <alternativeName>
        <fullName evidence="8">Molybdopterin guanylyltransferase</fullName>
    </alternativeName>
    <alternativeName>
        <fullName evidence="8">Molybdopterin-guanine dinucleotide synthase</fullName>
        <shortName evidence="8">MGD synthase</shortName>
    </alternativeName>
</protein>
<evidence type="ECO:0000256" key="3">
    <source>
        <dbReference type="ARBA" id="ARBA00022723"/>
    </source>
</evidence>
<evidence type="ECO:0000256" key="4">
    <source>
        <dbReference type="ARBA" id="ARBA00022741"/>
    </source>
</evidence>
<comment type="catalytic activity">
    <reaction evidence="8">
        <text>Mo-molybdopterin + GTP + H(+) = Mo-molybdopterin guanine dinucleotide + diphosphate</text>
        <dbReference type="Rhea" id="RHEA:34243"/>
        <dbReference type="ChEBI" id="CHEBI:15378"/>
        <dbReference type="ChEBI" id="CHEBI:33019"/>
        <dbReference type="ChEBI" id="CHEBI:37565"/>
        <dbReference type="ChEBI" id="CHEBI:71302"/>
        <dbReference type="ChEBI" id="CHEBI:71310"/>
        <dbReference type="EC" id="2.7.7.77"/>
    </reaction>
</comment>
<dbReference type="PANTHER" id="PTHR19136">
    <property type="entry name" value="MOLYBDENUM COFACTOR GUANYLYLTRANSFERASE"/>
    <property type="match status" value="1"/>
</dbReference>
<evidence type="ECO:0000256" key="1">
    <source>
        <dbReference type="ARBA" id="ARBA00022490"/>
    </source>
</evidence>
<evidence type="ECO:0000313" key="11">
    <source>
        <dbReference type="Proteomes" id="UP000012283"/>
    </source>
</evidence>
<comment type="caution">
    <text evidence="10">The sequence shown here is derived from an EMBL/GenBank/DDBJ whole genome shotgun (WGS) entry which is preliminary data.</text>
</comment>
<comment type="subcellular location">
    <subcellularLocation>
        <location evidence="8">Cytoplasm</location>
    </subcellularLocation>
</comment>
<gene>
    <name evidence="8" type="primary">mobA</name>
    <name evidence="10" type="ORF">J416_13469</name>
</gene>
<feature type="binding site" evidence="8">
    <location>
        <position position="98"/>
    </location>
    <ligand>
        <name>Mg(2+)</name>
        <dbReference type="ChEBI" id="CHEBI:18420"/>
    </ligand>
</feature>
<dbReference type="EC" id="2.7.7.77" evidence="8"/>
<dbReference type="STRING" id="1308866.J416_13469"/>
<evidence type="ECO:0000256" key="2">
    <source>
        <dbReference type="ARBA" id="ARBA00022679"/>
    </source>
</evidence>
<keyword evidence="5 8" id="KW-0460">Magnesium</keyword>
<feature type="binding site" evidence="8">
    <location>
        <position position="67"/>
    </location>
    <ligand>
        <name>GTP</name>
        <dbReference type="ChEBI" id="CHEBI:37565"/>
    </ligand>
</feature>
<feature type="binding site" evidence="8">
    <location>
        <position position="98"/>
    </location>
    <ligand>
        <name>GTP</name>
        <dbReference type="ChEBI" id="CHEBI:37565"/>
    </ligand>
</feature>
<dbReference type="SUPFAM" id="SSF53448">
    <property type="entry name" value="Nucleotide-diphospho-sugar transferases"/>
    <property type="match status" value="1"/>
</dbReference>
<dbReference type="Gene3D" id="3.90.550.10">
    <property type="entry name" value="Spore Coat Polysaccharide Biosynthesis Protein SpsA, Chain A"/>
    <property type="match status" value="1"/>
</dbReference>
<reference evidence="10 11" key="1">
    <citation type="submission" date="2013-03" db="EMBL/GenBank/DDBJ databases">
        <title>Draft genome sequence of Gracibacillus halophilus YIM-C55.5, a moderately halophilic and thermophilic organism from the Xiaochaidamu salt lake.</title>
        <authorList>
            <person name="Sugumar T."/>
            <person name="Polireddy D.R."/>
            <person name="Antony A."/>
            <person name="Madhava Y.R."/>
            <person name="Sivakumar N."/>
        </authorList>
    </citation>
    <scope>NUCLEOTIDE SEQUENCE [LARGE SCALE GENOMIC DNA]</scope>
    <source>
        <strain evidence="10 11">YIM-C55.5</strain>
    </source>
</reference>
<feature type="binding site" evidence="8">
    <location>
        <begin position="6"/>
        <end position="8"/>
    </location>
    <ligand>
        <name>GTP</name>
        <dbReference type="ChEBI" id="CHEBI:37565"/>
    </ligand>
</feature>
<dbReference type="EMBL" id="APML01000068">
    <property type="protein sequence ID" value="ENH95936.1"/>
    <property type="molecule type" value="Genomic_DNA"/>
</dbReference>
<organism evidence="10 11">
    <name type="scientific">Gracilibacillus halophilus YIM-C55.5</name>
    <dbReference type="NCBI Taxonomy" id="1308866"/>
    <lineage>
        <taxon>Bacteria</taxon>
        <taxon>Bacillati</taxon>
        <taxon>Bacillota</taxon>
        <taxon>Bacilli</taxon>
        <taxon>Bacillales</taxon>
        <taxon>Bacillaceae</taxon>
        <taxon>Gracilibacillus</taxon>
    </lineage>
</organism>
<dbReference type="InterPro" id="IPR029044">
    <property type="entry name" value="Nucleotide-diphossugar_trans"/>
</dbReference>
<comment type="function">
    <text evidence="8">Transfers a GMP moiety from GTP to Mo-molybdopterin (Mo-MPT) cofactor (Moco or molybdenum cofactor) to form Mo-molybdopterin guanine dinucleotide (Mo-MGD) cofactor.</text>
</comment>
<dbReference type="InterPro" id="IPR025877">
    <property type="entry name" value="MobA-like_NTP_Trfase"/>
</dbReference>
<keyword evidence="3 8" id="KW-0479">Metal-binding</keyword>
<dbReference type="PANTHER" id="PTHR19136:SF81">
    <property type="entry name" value="MOLYBDENUM COFACTOR GUANYLYLTRANSFERASE"/>
    <property type="match status" value="1"/>
</dbReference>
<evidence type="ECO:0000313" key="10">
    <source>
        <dbReference type="EMBL" id="ENH95936.1"/>
    </source>
</evidence>